<sequence length="118" mass="12640">MKPLERPVVLALVYSFCSVLFGPAIYLGGYLLLTQGLMDYCDSTANAAEFDAAQGFQIAGAGTMLGVGCVLLIDLWAHRRRLCRIRFALSSFGILVMMFGFVLLILVSGPSGQVCSPG</sequence>
<feature type="transmembrane region" description="Helical" evidence="1">
    <location>
        <begin position="12"/>
        <end position="33"/>
    </location>
</feature>
<gene>
    <name evidence="2" type="ORF">HGB38_12160</name>
</gene>
<dbReference type="EMBL" id="JAAXOS010000005">
    <property type="protein sequence ID" value="NKY26970.1"/>
    <property type="molecule type" value="Genomic_DNA"/>
</dbReference>
<comment type="caution">
    <text evidence="2">The sequence shown here is derived from an EMBL/GenBank/DDBJ whole genome shotgun (WGS) entry which is preliminary data.</text>
</comment>
<feature type="transmembrane region" description="Helical" evidence="1">
    <location>
        <begin position="53"/>
        <end position="75"/>
    </location>
</feature>
<protein>
    <submittedName>
        <fullName evidence="2">Uncharacterized protein</fullName>
    </submittedName>
</protein>
<evidence type="ECO:0000313" key="3">
    <source>
        <dbReference type="Proteomes" id="UP000540698"/>
    </source>
</evidence>
<evidence type="ECO:0000256" key="1">
    <source>
        <dbReference type="SAM" id="Phobius"/>
    </source>
</evidence>
<keyword evidence="1" id="KW-0472">Membrane</keyword>
<dbReference type="AlphaFoldDB" id="A0A7X6L385"/>
<dbReference type="RefSeq" id="WP_157113942.1">
    <property type="nucleotide sequence ID" value="NZ_JAAXOS010000005.1"/>
</dbReference>
<keyword evidence="1" id="KW-0812">Transmembrane</keyword>
<accession>A0A7X6L385</accession>
<keyword evidence="3" id="KW-1185">Reference proteome</keyword>
<organism evidence="2 3">
    <name type="scientific">Nocardia gamkensis</name>
    <dbReference type="NCBI Taxonomy" id="352869"/>
    <lineage>
        <taxon>Bacteria</taxon>
        <taxon>Bacillati</taxon>
        <taxon>Actinomycetota</taxon>
        <taxon>Actinomycetes</taxon>
        <taxon>Mycobacteriales</taxon>
        <taxon>Nocardiaceae</taxon>
        <taxon>Nocardia</taxon>
    </lineage>
</organism>
<name>A0A7X6L385_9NOCA</name>
<keyword evidence="1" id="KW-1133">Transmembrane helix</keyword>
<evidence type="ECO:0000313" key="2">
    <source>
        <dbReference type="EMBL" id="NKY26970.1"/>
    </source>
</evidence>
<reference evidence="2 3" key="1">
    <citation type="submission" date="2020-04" db="EMBL/GenBank/DDBJ databases">
        <title>MicrobeNet Type strains.</title>
        <authorList>
            <person name="Nicholson A.C."/>
        </authorList>
    </citation>
    <scope>NUCLEOTIDE SEQUENCE [LARGE SCALE GENOMIC DNA]</scope>
    <source>
        <strain evidence="2 3">DSM 44956</strain>
    </source>
</reference>
<dbReference type="Proteomes" id="UP000540698">
    <property type="component" value="Unassembled WGS sequence"/>
</dbReference>
<proteinExistence type="predicted"/>
<feature type="transmembrane region" description="Helical" evidence="1">
    <location>
        <begin position="87"/>
        <end position="107"/>
    </location>
</feature>